<gene>
    <name evidence="3" type="ORF">PVAR5_2568</name>
</gene>
<evidence type="ECO:0000313" key="4">
    <source>
        <dbReference type="Proteomes" id="UP000018001"/>
    </source>
</evidence>
<organism evidence="3 4">
    <name type="scientific">Byssochlamys spectabilis (strain No. 5 / NBRC 109023)</name>
    <name type="common">Paecilomyces variotii</name>
    <dbReference type="NCBI Taxonomy" id="1356009"/>
    <lineage>
        <taxon>Eukaryota</taxon>
        <taxon>Fungi</taxon>
        <taxon>Dikarya</taxon>
        <taxon>Ascomycota</taxon>
        <taxon>Pezizomycotina</taxon>
        <taxon>Eurotiomycetes</taxon>
        <taxon>Eurotiomycetidae</taxon>
        <taxon>Eurotiales</taxon>
        <taxon>Thermoascaceae</taxon>
        <taxon>Paecilomyces</taxon>
    </lineage>
</organism>
<evidence type="ECO:0000313" key="3">
    <source>
        <dbReference type="EMBL" id="GAD93948.1"/>
    </source>
</evidence>
<keyword evidence="4" id="KW-1185">Reference proteome</keyword>
<keyword evidence="2" id="KW-0732">Signal</keyword>
<reference evidence="4" key="1">
    <citation type="journal article" date="2014" name="Genome Announc.">
        <title>Draft genome sequence of the formaldehyde-resistant fungus Byssochlamys spectabilis No. 5 (anamorph Paecilomyces variotii No. 5) (NBRC109023).</title>
        <authorList>
            <person name="Oka T."/>
            <person name="Ekino K."/>
            <person name="Fukuda K."/>
            <person name="Nomura Y."/>
        </authorList>
    </citation>
    <scope>NUCLEOTIDE SEQUENCE [LARGE SCALE GENOMIC DNA]</scope>
    <source>
        <strain evidence="4">No. 5 / NBRC 109023</strain>
    </source>
</reference>
<dbReference type="OrthoDB" id="3063476at2759"/>
<dbReference type="InParanoid" id="V5FPS8"/>
<feature type="signal peptide" evidence="2">
    <location>
        <begin position="1"/>
        <end position="26"/>
    </location>
</feature>
<evidence type="ECO:0000256" key="2">
    <source>
        <dbReference type="SAM" id="SignalP"/>
    </source>
</evidence>
<dbReference type="Pfam" id="PF12223">
    <property type="entry name" value="DUF3602"/>
    <property type="match status" value="1"/>
</dbReference>
<dbReference type="PANTHER" id="PTHR34693:SF1">
    <property type="entry name" value="PROTEIN PAR32"/>
    <property type="match status" value="1"/>
</dbReference>
<dbReference type="EMBL" id="BAUL01000072">
    <property type="protein sequence ID" value="GAD93948.1"/>
    <property type="molecule type" value="Genomic_DNA"/>
</dbReference>
<comment type="caution">
    <text evidence="3">The sequence shown here is derived from an EMBL/GenBank/DDBJ whole genome shotgun (WGS) entry which is preliminary data.</text>
</comment>
<dbReference type="HOGENOM" id="CLU_082191_1_0_1"/>
<dbReference type="PANTHER" id="PTHR34693">
    <property type="entry name" value="PROTEIN PAR32"/>
    <property type="match status" value="1"/>
</dbReference>
<evidence type="ECO:0000256" key="1">
    <source>
        <dbReference type="SAM" id="MobiDB-lite"/>
    </source>
</evidence>
<dbReference type="InterPro" id="IPR053203">
    <property type="entry name" value="Cisplatin_resist-associated"/>
</dbReference>
<protein>
    <submittedName>
        <fullName evidence="3">Uncharacterized protein</fullName>
    </submittedName>
</protein>
<feature type="region of interest" description="Disordered" evidence="1">
    <location>
        <begin position="135"/>
        <end position="186"/>
    </location>
</feature>
<dbReference type="Proteomes" id="UP000018001">
    <property type="component" value="Unassembled WGS sequence"/>
</dbReference>
<feature type="compositionally biased region" description="Basic and acidic residues" evidence="1">
    <location>
        <begin position="135"/>
        <end position="170"/>
    </location>
</feature>
<proteinExistence type="predicted"/>
<dbReference type="InterPro" id="IPR022024">
    <property type="entry name" value="DUF3602"/>
</dbReference>
<feature type="chain" id="PRO_5004736256" evidence="2">
    <location>
        <begin position="27"/>
        <end position="186"/>
    </location>
</feature>
<accession>V5FPS8</accession>
<dbReference type="eggNOG" id="ENOG502S3S2">
    <property type="taxonomic scope" value="Eukaryota"/>
</dbReference>
<name>V5FPS8_BYSSN</name>
<sequence length="186" mass="20897">MARNISHGRGGAGMLNLLLSHPVSFGLSVNDRVTDTPPQGNMYAKDAPPTPKDLTTPTIKQDYYTTGRGGTGNMMHNDKEHPEIARESQDVEAPPLRLEEGRHFTGRGGVANAVIPSASEEKHIQEQEQELRRVLTARADSRERALSKERGREKAKDKETQKEGEHDKDKEHHHHHIQFPHPLHLH</sequence>
<feature type="compositionally biased region" description="Basic residues" evidence="1">
    <location>
        <begin position="171"/>
        <end position="186"/>
    </location>
</feature>
<dbReference type="AlphaFoldDB" id="V5FPS8"/>